<dbReference type="InterPro" id="IPR015915">
    <property type="entry name" value="Kelch-typ_b-propeller"/>
</dbReference>
<dbReference type="PANTHER" id="PTHR46093:SF18">
    <property type="entry name" value="FIBRONECTIN TYPE-III DOMAIN-CONTAINING PROTEIN"/>
    <property type="match status" value="1"/>
</dbReference>
<dbReference type="PANTHER" id="PTHR46093">
    <property type="entry name" value="ACYL-COA-BINDING DOMAIN-CONTAINING PROTEIN 5"/>
    <property type="match status" value="1"/>
</dbReference>
<dbReference type="Gene3D" id="2.120.10.80">
    <property type="entry name" value="Kelch-type beta propeller"/>
    <property type="match status" value="1"/>
</dbReference>
<comment type="caution">
    <text evidence="4">The sequence shown here is derived from an EMBL/GenBank/DDBJ whole genome shotgun (WGS) entry which is preliminary data.</text>
</comment>
<dbReference type="AlphaFoldDB" id="A0A3D8SUY5"/>
<protein>
    <submittedName>
        <fullName evidence="4">Conserved kelch repeat protein TeaB</fullName>
    </submittedName>
</protein>
<feature type="domain" description="BTB" evidence="3">
    <location>
        <begin position="509"/>
        <end position="586"/>
    </location>
</feature>
<evidence type="ECO:0000256" key="2">
    <source>
        <dbReference type="ARBA" id="ARBA00022737"/>
    </source>
</evidence>
<dbReference type="PROSITE" id="PS50097">
    <property type="entry name" value="BTB"/>
    <property type="match status" value="1"/>
</dbReference>
<evidence type="ECO:0000313" key="5">
    <source>
        <dbReference type="Proteomes" id="UP000256690"/>
    </source>
</evidence>
<dbReference type="CDD" id="cd14733">
    <property type="entry name" value="BACK"/>
    <property type="match status" value="1"/>
</dbReference>
<dbReference type="InterPro" id="IPR011333">
    <property type="entry name" value="SKP1/BTB/POZ_sf"/>
</dbReference>
<dbReference type="SUPFAM" id="SSF54695">
    <property type="entry name" value="POZ domain"/>
    <property type="match status" value="1"/>
</dbReference>
<dbReference type="GeneID" id="38112224"/>
<dbReference type="Pfam" id="PF00651">
    <property type="entry name" value="BTB"/>
    <property type="match status" value="1"/>
</dbReference>
<keyword evidence="2" id="KW-0677">Repeat</keyword>
<dbReference type="Gene3D" id="3.30.710.10">
    <property type="entry name" value="Potassium Channel Kv1.1, Chain A"/>
    <property type="match status" value="1"/>
</dbReference>
<dbReference type="Pfam" id="PF24681">
    <property type="entry name" value="Kelch_KLHDC2_KLHL20_DRC7"/>
    <property type="match status" value="1"/>
</dbReference>
<dbReference type="RefSeq" id="XP_026607033.1">
    <property type="nucleotide sequence ID" value="XM_026743870.1"/>
</dbReference>
<dbReference type="InterPro" id="IPR000210">
    <property type="entry name" value="BTB/POZ_dom"/>
</dbReference>
<evidence type="ECO:0000256" key="1">
    <source>
        <dbReference type="ARBA" id="ARBA00022441"/>
    </source>
</evidence>
<dbReference type="Proteomes" id="UP000256690">
    <property type="component" value="Unassembled WGS sequence"/>
</dbReference>
<keyword evidence="5" id="KW-1185">Reference proteome</keyword>
<dbReference type="SUPFAM" id="SSF117281">
    <property type="entry name" value="Kelch motif"/>
    <property type="match status" value="1"/>
</dbReference>
<evidence type="ECO:0000313" key="4">
    <source>
        <dbReference type="EMBL" id="RDW90079.1"/>
    </source>
</evidence>
<keyword evidence="1" id="KW-0880">Kelch repeat</keyword>
<sequence>MAASTPAQQSLLPQTAFLMPASSSSRPQGSADSRPAINKVQGHVPAILVHASVTHCGNDEIYAFGGFDEDTEEGSYAAGVVFSCPWLMYKLTVGICAVYNHVLRLNLKTLRWDLVDNYGDIPGVRLGHTANLYQGHKLVVFGGENEHTETLSDVIIFDVPTATWTQPEVRGHVPRGRTRHAAVIHEDKLFISGGTDAGLVMDDMFYLDLKTWTWSRPWKFMARYDHVAWVWGGRLWTFGGLGPDLGKSTDIWWLDLQAIPAPGTTDQQGTMDPPGRVGSTTHNLDNTLYGNMTPQLHGRSGSYAANSTSVQVRNAGRRKFIAPGPISCLQFKSGPNVPSLSSGTHFQAFASGVLLDLTTPSNTIPTCDCNLSSLELDSLRWRRLVDGQDIFRPGYQWQYLTVNASGTKAWLLGGSLDTGSTPGTGDHNHMSEILSIDLERYGLLGNEMSALSPDPRKAVVPGQTHMGPLSGLGADLSTVFDQPPESGSGADFTITANADDCIYGDINVEDGSLASSTAAFLPGNAVTSSPIHVHKIILQLRWPHFKRLYSAQMVEYHTNRMHIPEPYAVVRAFLYYLYTDSIAGHPEYCADIIDVAGMLVMANIYDLPRLRLLCVNRLGRELDVENAAIIWDRAGRTNEEWLMRRAAHFCLNHWGRVVRTNGFKSLSRQSIIDLCEVADMEGRIIAGPELELVGTLGADDGLGSRELKRSSQLTLNGAALDGDEADADEMDGVEDI</sequence>
<evidence type="ECO:0000259" key="3">
    <source>
        <dbReference type="PROSITE" id="PS50097"/>
    </source>
</evidence>
<accession>A0A3D8SUY5</accession>
<organism evidence="4 5">
    <name type="scientific">Aspergillus mulundensis</name>
    <dbReference type="NCBI Taxonomy" id="1810919"/>
    <lineage>
        <taxon>Eukaryota</taxon>
        <taxon>Fungi</taxon>
        <taxon>Dikarya</taxon>
        <taxon>Ascomycota</taxon>
        <taxon>Pezizomycotina</taxon>
        <taxon>Eurotiomycetes</taxon>
        <taxon>Eurotiomycetidae</taxon>
        <taxon>Eurotiales</taxon>
        <taxon>Aspergillaceae</taxon>
        <taxon>Aspergillus</taxon>
        <taxon>Aspergillus subgen. Nidulantes</taxon>
    </lineage>
</organism>
<name>A0A3D8SUY5_9EURO</name>
<dbReference type="EMBL" id="PVWQ01000002">
    <property type="protein sequence ID" value="RDW90079.1"/>
    <property type="molecule type" value="Genomic_DNA"/>
</dbReference>
<gene>
    <name evidence="4" type="ORF">DSM5745_01854</name>
</gene>
<proteinExistence type="predicted"/>
<reference evidence="4 5" key="1">
    <citation type="journal article" date="2018" name="IMA Fungus">
        <title>IMA Genome-F 9: Draft genome sequence of Annulohypoxylon stygium, Aspergillus mulundensis, Berkeleyomyces basicola (syn. Thielaviopsis basicola), Ceratocystis smalleyi, two Cercospora beticola strains, Coleophoma cylindrospora, Fusarium fracticaudum, Phialophora cf. hyalina, and Morchella septimelata.</title>
        <authorList>
            <person name="Wingfield B.D."/>
            <person name="Bills G.F."/>
            <person name="Dong Y."/>
            <person name="Huang W."/>
            <person name="Nel W.J."/>
            <person name="Swalarsk-Parry B.S."/>
            <person name="Vaghefi N."/>
            <person name="Wilken P.M."/>
            <person name="An Z."/>
            <person name="de Beer Z.W."/>
            <person name="De Vos L."/>
            <person name="Chen L."/>
            <person name="Duong T.A."/>
            <person name="Gao Y."/>
            <person name="Hammerbacher A."/>
            <person name="Kikkert J.R."/>
            <person name="Li Y."/>
            <person name="Li H."/>
            <person name="Li K."/>
            <person name="Li Q."/>
            <person name="Liu X."/>
            <person name="Ma X."/>
            <person name="Naidoo K."/>
            <person name="Pethybridge S.J."/>
            <person name="Sun J."/>
            <person name="Steenkamp E.T."/>
            <person name="van der Nest M.A."/>
            <person name="van Wyk S."/>
            <person name="Wingfield M.J."/>
            <person name="Xiong C."/>
            <person name="Yue Q."/>
            <person name="Zhang X."/>
        </authorList>
    </citation>
    <scope>NUCLEOTIDE SEQUENCE [LARGE SCALE GENOMIC DNA]</scope>
    <source>
        <strain evidence="4 5">DSM 5745</strain>
    </source>
</reference>
<dbReference type="STRING" id="1810919.A0A3D8SUY5"/>
<dbReference type="OrthoDB" id="432528at2759"/>